<sequence>MADIVVKTEDVVKEYRMGSNILRALDGINIEIERGEYISLMGPSGSGKSTLFNMIGALDRPTEGQVYIDGQNMAQLSQRQIAAFRCHRVGYIFQSYNLLHVRSAHGNVTLPMIFAGIPEKQRNEKAEGLLDMVGLGDRMYHLPDELSGGQRQRVAIARALANDPSIILADEPTANLDTITGREIIDLIKRLNREQGVTVISATHDLKMLDVSDRVVDIRDGLVERVRNRDEIDIEVGEVGDE</sequence>
<dbReference type="GO" id="GO:0098796">
    <property type="term" value="C:membrane protein complex"/>
    <property type="evidence" value="ECO:0007669"/>
    <property type="project" value="UniProtKB-ARBA"/>
</dbReference>
<keyword evidence="3 5" id="KW-0067">ATP-binding</keyword>
<dbReference type="Pfam" id="PF00005">
    <property type="entry name" value="ABC_tran"/>
    <property type="match status" value="1"/>
</dbReference>
<dbReference type="PANTHER" id="PTHR24220:SF86">
    <property type="entry name" value="ABC TRANSPORTER ABCH.1"/>
    <property type="match status" value="1"/>
</dbReference>
<dbReference type="Proteomes" id="UP001174909">
    <property type="component" value="Unassembled WGS sequence"/>
</dbReference>
<evidence type="ECO:0000313" key="6">
    <source>
        <dbReference type="Proteomes" id="UP001174909"/>
    </source>
</evidence>
<dbReference type="InterPro" id="IPR003439">
    <property type="entry name" value="ABC_transporter-like_ATP-bd"/>
</dbReference>
<dbReference type="EMBL" id="CASHTH010000033">
    <property type="protein sequence ID" value="CAI7989589.1"/>
    <property type="molecule type" value="Genomic_DNA"/>
</dbReference>
<keyword evidence="6" id="KW-1185">Reference proteome</keyword>
<dbReference type="InterPro" id="IPR003593">
    <property type="entry name" value="AAA+_ATPase"/>
</dbReference>
<evidence type="ECO:0000259" key="4">
    <source>
        <dbReference type="PROSITE" id="PS50893"/>
    </source>
</evidence>
<dbReference type="GO" id="GO:0022857">
    <property type="term" value="F:transmembrane transporter activity"/>
    <property type="evidence" value="ECO:0007669"/>
    <property type="project" value="TreeGrafter"/>
</dbReference>
<evidence type="ECO:0000256" key="2">
    <source>
        <dbReference type="ARBA" id="ARBA00022741"/>
    </source>
</evidence>
<feature type="domain" description="ABC transporter" evidence="4">
    <location>
        <begin position="6"/>
        <end position="239"/>
    </location>
</feature>
<dbReference type="GO" id="GO:0005886">
    <property type="term" value="C:plasma membrane"/>
    <property type="evidence" value="ECO:0007669"/>
    <property type="project" value="TreeGrafter"/>
</dbReference>
<dbReference type="PANTHER" id="PTHR24220">
    <property type="entry name" value="IMPORT ATP-BINDING PROTEIN"/>
    <property type="match status" value="1"/>
</dbReference>
<evidence type="ECO:0000256" key="3">
    <source>
        <dbReference type="ARBA" id="ARBA00022840"/>
    </source>
</evidence>
<dbReference type="Gene3D" id="3.40.50.300">
    <property type="entry name" value="P-loop containing nucleotide triphosphate hydrolases"/>
    <property type="match status" value="1"/>
</dbReference>
<accession>A0AA35QRX8</accession>
<dbReference type="InterPro" id="IPR017911">
    <property type="entry name" value="MacB-like_ATP-bd"/>
</dbReference>
<dbReference type="InterPro" id="IPR027417">
    <property type="entry name" value="P-loop_NTPase"/>
</dbReference>
<organism evidence="5 6">
    <name type="scientific">Geodia barretti</name>
    <name type="common">Barrett's horny sponge</name>
    <dbReference type="NCBI Taxonomy" id="519541"/>
    <lineage>
        <taxon>Eukaryota</taxon>
        <taxon>Metazoa</taxon>
        <taxon>Porifera</taxon>
        <taxon>Demospongiae</taxon>
        <taxon>Heteroscleromorpha</taxon>
        <taxon>Tetractinellida</taxon>
        <taxon>Astrophorina</taxon>
        <taxon>Geodiidae</taxon>
        <taxon>Geodia</taxon>
    </lineage>
</organism>
<dbReference type="SUPFAM" id="SSF52540">
    <property type="entry name" value="P-loop containing nucleoside triphosphate hydrolases"/>
    <property type="match status" value="1"/>
</dbReference>
<dbReference type="GO" id="GO:0016887">
    <property type="term" value="F:ATP hydrolysis activity"/>
    <property type="evidence" value="ECO:0007669"/>
    <property type="project" value="InterPro"/>
</dbReference>
<name>A0AA35QRX8_GEOBA</name>
<dbReference type="GO" id="GO:0005524">
    <property type="term" value="F:ATP binding"/>
    <property type="evidence" value="ECO:0007669"/>
    <property type="project" value="UniProtKB-KW"/>
</dbReference>
<dbReference type="PROSITE" id="PS50893">
    <property type="entry name" value="ABC_TRANSPORTER_2"/>
    <property type="match status" value="1"/>
</dbReference>
<keyword evidence="2" id="KW-0547">Nucleotide-binding</keyword>
<dbReference type="SMART" id="SM00382">
    <property type="entry name" value="AAA"/>
    <property type="match status" value="1"/>
</dbReference>
<gene>
    <name evidence="5" type="ORF">GBAR_LOCUS262</name>
</gene>
<dbReference type="InterPro" id="IPR015854">
    <property type="entry name" value="ABC_transpr_LolD-like"/>
</dbReference>
<evidence type="ECO:0000256" key="1">
    <source>
        <dbReference type="ARBA" id="ARBA00022448"/>
    </source>
</evidence>
<evidence type="ECO:0000313" key="5">
    <source>
        <dbReference type="EMBL" id="CAI7989589.1"/>
    </source>
</evidence>
<dbReference type="PROSITE" id="PS00211">
    <property type="entry name" value="ABC_TRANSPORTER_1"/>
    <property type="match status" value="1"/>
</dbReference>
<dbReference type="AlphaFoldDB" id="A0AA35QRX8"/>
<reference evidence="5" key="1">
    <citation type="submission" date="2023-03" db="EMBL/GenBank/DDBJ databases">
        <authorList>
            <person name="Steffen K."/>
            <person name="Cardenas P."/>
        </authorList>
    </citation>
    <scope>NUCLEOTIDE SEQUENCE</scope>
</reference>
<keyword evidence="1" id="KW-0813">Transport</keyword>
<dbReference type="CDD" id="cd03255">
    <property type="entry name" value="ABC_MJ0796_LolCDE_FtsE"/>
    <property type="match status" value="1"/>
</dbReference>
<comment type="caution">
    <text evidence="5">The sequence shown here is derived from an EMBL/GenBank/DDBJ whole genome shotgun (WGS) entry which is preliminary data.</text>
</comment>
<dbReference type="InterPro" id="IPR017871">
    <property type="entry name" value="ABC_transporter-like_CS"/>
</dbReference>
<protein>
    <submittedName>
        <fullName evidence="5">Uncharacterized ABC transporter ATP-binding protein TM_0352</fullName>
    </submittedName>
</protein>
<proteinExistence type="predicted"/>
<dbReference type="FunFam" id="3.40.50.300:FF:000032">
    <property type="entry name" value="Export ABC transporter ATP-binding protein"/>
    <property type="match status" value="1"/>
</dbReference>